<dbReference type="Pfam" id="PF01047">
    <property type="entry name" value="MarR"/>
    <property type="match status" value="1"/>
</dbReference>
<dbReference type="Proteomes" id="UP000704762">
    <property type="component" value="Unassembled WGS sequence"/>
</dbReference>
<dbReference type="PANTHER" id="PTHR42756">
    <property type="entry name" value="TRANSCRIPTIONAL REGULATOR, MARR"/>
    <property type="match status" value="1"/>
</dbReference>
<dbReference type="PROSITE" id="PS01117">
    <property type="entry name" value="HTH_MARR_1"/>
    <property type="match status" value="1"/>
</dbReference>
<evidence type="ECO:0000313" key="6">
    <source>
        <dbReference type="Proteomes" id="UP000704762"/>
    </source>
</evidence>
<evidence type="ECO:0000256" key="1">
    <source>
        <dbReference type="ARBA" id="ARBA00023015"/>
    </source>
</evidence>
<evidence type="ECO:0000313" key="5">
    <source>
        <dbReference type="EMBL" id="MBM7799644.1"/>
    </source>
</evidence>
<reference evidence="5 6" key="1">
    <citation type="submission" date="2021-01" db="EMBL/GenBank/DDBJ databases">
        <title>Sequencing the genomes of 1000 actinobacteria strains.</title>
        <authorList>
            <person name="Klenk H.-P."/>
        </authorList>
    </citation>
    <scope>NUCLEOTIDE SEQUENCE [LARGE SCALE GENOMIC DNA]</scope>
    <source>
        <strain evidence="5 6">DSM 18662</strain>
    </source>
</reference>
<dbReference type="RefSeq" id="WP_204918534.1">
    <property type="nucleotide sequence ID" value="NZ_BAAAQP010000003.1"/>
</dbReference>
<keyword evidence="2 5" id="KW-0238">DNA-binding</keyword>
<keyword evidence="6" id="KW-1185">Reference proteome</keyword>
<keyword evidence="1" id="KW-0805">Transcription regulation</keyword>
<dbReference type="InterPro" id="IPR000835">
    <property type="entry name" value="HTH_MarR-typ"/>
</dbReference>
<proteinExistence type="predicted"/>
<dbReference type="InterPro" id="IPR036390">
    <property type="entry name" value="WH_DNA-bd_sf"/>
</dbReference>
<dbReference type="PROSITE" id="PS50995">
    <property type="entry name" value="HTH_MARR_2"/>
    <property type="match status" value="1"/>
</dbReference>
<dbReference type="SUPFAM" id="SSF46785">
    <property type="entry name" value="Winged helix' DNA-binding domain"/>
    <property type="match status" value="1"/>
</dbReference>
<organism evidence="5 6">
    <name type="scientific">Microlunatus panaciterrae</name>
    <dbReference type="NCBI Taxonomy" id="400768"/>
    <lineage>
        <taxon>Bacteria</taxon>
        <taxon>Bacillati</taxon>
        <taxon>Actinomycetota</taxon>
        <taxon>Actinomycetes</taxon>
        <taxon>Propionibacteriales</taxon>
        <taxon>Propionibacteriaceae</taxon>
        <taxon>Microlunatus</taxon>
    </lineage>
</organism>
<protein>
    <submittedName>
        <fullName evidence="5">DNA-binding MarR family transcriptional regulator</fullName>
    </submittedName>
</protein>
<dbReference type="EMBL" id="JAFBCF010000001">
    <property type="protein sequence ID" value="MBM7799644.1"/>
    <property type="molecule type" value="Genomic_DNA"/>
</dbReference>
<dbReference type="SMART" id="SM00347">
    <property type="entry name" value="HTH_MARR"/>
    <property type="match status" value="1"/>
</dbReference>
<name>A0ABS2RKV8_9ACTN</name>
<evidence type="ECO:0000259" key="4">
    <source>
        <dbReference type="PROSITE" id="PS50995"/>
    </source>
</evidence>
<accession>A0ABS2RKV8</accession>
<evidence type="ECO:0000256" key="3">
    <source>
        <dbReference type="ARBA" id="ARBA00023163"/>
    </source>
</evidence>
<evidence type="ECO:0000256" key="2">
    <source>
        <dbReference type="ARBA" id="ARBA00023125"/>
    </source>
</evidence>
<sequence length="173" mass="18355">MRAHRSDSHQVAAITGPPALREATAALREFTLAGEAYRQAVAAHFGVGVTETMAISYLCTRGELGQTELANLLGRTTSSVTSLIDRLEAVGFVERASHPEDRRRAIVRLTGRGHEVLAISQHWFEAAFHQIPAAQLPTAVTLLETLTAGLRDSTATIPADIATAGADSVSAEA</sequence>
<keyword evidence="3" id="KW-0804">Transcription</keyword>
<gene>
    <name evidence="5" type="ORF">JOE57_002565</name>
</gene>
<dbReference type="GO" id="GO:0003677">
    <property type="term" value="F:DNA binding"/>
    <property type="evidence" value="ECO:0007669"/>
    <property type="project" value="UniProtKB-KW"/>
</dbReference>
<dbReference type="InterPro" id="IPR036388">
    <property type="entry name" value="WH-like_DNA-bd_sf"/>
</dbReference>
<comment type="caution">
    <text evidence="5">The sequence shown here is derived from an EMBL/GenBank/DDBJ whole genome shotgun (WGS) entry which is preliminary data.</text>
</comment>
<dbReference type="PRINTS" id="PR00598">
    <property type="entry name" value="HTHMARR"/>
</dbReference>
<feature type="domain" description="HTH marR-type" evidence="4">
    <location>
        <begin position="13"/>
        <end position="148"/>
    </location>
</feature>
<dbReference type="PANTHER" id="PTHR42756:SF1">
    <property type="entry name" value="TRANSCRIPTIONAL REPRESSOR OF EMRAB OPERON"/>
    <property type="match status" value="1"/>
</dbReference>
<dbReference type="Gene3D" id="1.10.10.10">
    <property type="entry name" value="Winged helix-like DNA-binding domain superfamily/Winged helix DNA-binding domain"/>
    <property type="match status" value="1"/>
</dbReference>
<dbReference type="InterPro" id="IPR023187">
    <property type="entry name" value="Tscrpt_reg_MarR-type_CS"/>
</dbReference>